<protein>
    <submittedName>
        <fullName evidence="2">Uncharacterized protein</fullName>
    </submittedName>
</protein>
<organism evidence="2">
    <name type="scientific">invertebrate metagenome</name>
    <dbReference type="NCBI Taxonomy" id="1711999"/>
    <lineage>
        <taxon>unclassified sequences</taxon>
        <taxon>metagenomes</taxon>
        <taxon>organismal metagenomes</taxon>
    </lineage>
</organism>
<feature type="compositionally biased region" description="Basic and acidic residues" evidence="1">
    <location>
        <begin position="165"/>
        <end position="174"/>
    </location>
</feature>
<gene>
    <name evidence="2" type="ORF">CI610_02292</name>
</gene>
<dbReference type="EMBL" id="NSIT01000132">
    <property type="protein sequence ID" value="PJE78754.1"/>
    <property type="molecule type" value="Genomic_DNA"/>
</dbReference>
<proteinExistence type="predicted"/>
<accession>A0A2H9T6C2</accession>
<sequence>MPWFGISFLLSLLCVIISSAHAANLIDMAHKAGFTRCDNAIAMEFKAIADSPESVASTGHFNNRNFSIMATWEENENSFWKNTTLIKFGRSCMAFSVTGTTETKSCQQFLSANKQWQTVKTQKNFIWIKNDTGTSALLRTLSDSLCSITYRTHHTYDSKPSTIRTQKDTQHSEKSILTSG</sequence>
<evidence type="ECO:0000256" key="1">
    <source>
        <dbReference type="SAM" id="MobiDB-lite"/>
    </source>
</evidence>
<dbReference type="AlphaFoldDB" id="A0A2H9T6C2"/>
<comment type="caution">
    <text evidence="2">The sequence shown here is derived from an EMBL/GenBank/DDBJ whole genome shotgun (WGS) entry which is preliminary data.</text>
</comment>
<reference evidence="2" key="1">
    <citation type="journal article" date="2017" name="Appl. Environ. Microbiol.">
        <title>Molecular characterization of an Endozoicomonas-like organism causing infection in king scallop Pecten maximus L.</title>
        <authorList>
            <person name="Cano I."/>
            <person name="van Aerle R."/>
            <person name="Ross S."/>
            <person name="Verner-Jeffreys D.W."/>
            <person name="Paley R.K."/>
            <person name="Rimmer G."/>
            <person name="Ryder D."/>
            <person name="Hooper P."/>
            <person name="Stone D."/>
            <person name="Feist S.W."/>
        </authorList>
    </citation>
    <scope>NUCLEOTIDE SEQUENCE</scope>
</reference>
<evidence type="ECO:0000313" key="2">
    <source>
        <dbReference type="EMBL" id="PJE78754.1"/>
    </source>
</evidence>
<name>A0A2H9T6C2_9ZZZZ</name>
<feature type="region of interest" description="Disordered" evidence="1">
    <location>
        <begin position="159"/>
        <end position="180"/>
    </location>
</feature>